<keyword evidence="6 9" id="KW-0482">Metalloprotease</keyword>
<evidence type="ECO:0000256" key="9">
    <source>
        <dbReference type="PIRSR" id="PIRSR601577-2"/>
    </source>
</evidence>
<dbReference type="InterPro" id="IPR001577">
    <property type="entry name" value="Peptidase_M8"/>
</dbReference>
<evidence type="ECO:0000256" key="6">
    <source>
        <dbReference type="ARBA" id="ARBA00023049"/>
    </source>
</evidence>
<feature type="active site" evidence="8">
    <location>
        <position position="239"/>
    </location>
</feature>
<dbReference type="GO" id="GO:0006508">
    <property type="term" value="P:proteolysis"/>
    <property type="evidence" value="ECO:0007669"/>
    <property type="project" value="UniProtKB-KW"/>
</dbReference>
<dbReference type="MEROPS" id="M08.002"/>
<dbReference type="GO" id="GO:0004222">
    <property type="term" value="F:metalloendopeptidase activity"/>
    <property type="evidence" value="ECO:0007669"/>
    <property type="project" value="UniProtKB-UniRule"/>
</dbReference>
<dbReference type="GO" id="GO:0005737">
    <property type="term" value="C:cytoplasm"/>
    <property type="evidence" value="ECO:0007669"/>
    <property type="project" value="TreeGrafter"/>
</dbReference>
<dbReference type="EMBL" id="KN553707">
    <property type="protein sequence ID" value="KHJ89834.1"/>
    <property type="molecule type" value="Genomic_DNA"/>
</dbReference>
<dbReference type="FunFam" id="3.10.170.20:FF:000007">
    <property type="entry name" value="Leishmanolysin-like peptidase"/>
    <property type="match status" value="1"/>
</dbReference>
<name>A0A0B1SXX6_OESDE</name>
<dbReference type="Gene3D" id="3.10.170.20">
    <property type="match status" value="1"/>
</dbReference>
<evidence type="ECO:0000256" key="2">
    <source>
        <dbReference type="ARBA" id="ARBA00022670"/>
    </source>
</evidence>
<keyword evidence="3 9" id="KW-0479">Metal-binding</keyword>
<accession>A0A0B1SXX6</accession>
<feature type="binding site" evidence="9">
    <location>
        <position position="242"/>
    </location>
    <ligand>
        <name>Zn(2+)</name>
        <dbReference type="ChEBI" id="CHEBI:29105"/>
        <note>catalytic</note>
    </ligand>
</feature>
<feature type="binding site" evidence="9">
    <location>
        <position position="238"/>
    </location>
    <ligand>
        <name>Zn(2+)</name>
        <dbReference type="ChEBI" id="CHEBI:29105"/>
        <note>catalytic</note>
    </ligand>
</feature>
<dbReference type="GO" id="GO:0046872">
    <property type="term" value="F:metal ion binding"/>
    <property type="evidence" value="ECO:0007669"/>
    <property type="project" value="UniProtKB-KW"/>
</dbReference>
<dbReference type="Gene3D" id="2.30.34.10">
    <property type="entry name" value="Leishmanolysin domain 4"/>
    <property type="match status" value="1"/>
</dbReference>
<dbReference type="OrthoDB" id="527990at2759"/>
<comment type="similarity">
    <text evidence="1 10">Belongs to the peptidase M8 family.</text>
</comment>
<reference evidence="11 12" key="1">
    <citation type="submission" date="2014-03" db="EMBL/GenBank/DDBJ databases">
        <title>Draft genome of the hookworm Oesophagostomum dentatum.</title>
        <authorList>
            <person name="Mitreva M."/>
        </authorList>
    </citation>
    <scope>NUCLEOTIDE SEQUENCE [LARGE SCALE GENOMIC DNA]</scope>
    <source>
        <strain evidence="11 12">OD-Hann</strain>
    </source>
</reference>
<evidence type="ECO:0000313" key="12">
    <source>
        <dbReference type="Proteomes" id="UP000053660"/>
    </source>
</evidence>
<sequence length="635" mass="73128">MYLTLVKTIFLFTYTSQKGFISSKISTMVQNPRAEDVLFEVPIESPRSKRSITPEERVFEALRIYLHYDESVLELPPEKQLFVNSSLLPEAAGYWENVLRVARAEAPIRLRRKCISSYYYFRNERKTVACDRGCREWTTCGDAVIPAEHLLECSYCLSSDDCYTTGEKGRGVKDADFVLYVTAISTKRCDTADTLAYAAHCQQEAELDRPVAGHVNLCPSALSTHRHDREILLSTVKHEILHALGFSVGLYAFFRDENGKPRTRRNRYGKPISLNKELGYYEWDRSTITTILREDWWTGEGRVVHPVHMMVTPRVREEARQHFACDQLEGAELENQGGDGTALTHWEKRVFENEAMTGTHTQNPVYSRLTLALLEDSGWYKPNYENAEELHWGRKLGCDFVRKSCGEWISNKIERCTSQRDSLALCNLVPYKKELPVQFRNFAKIDGVSADGVKHYGGSVELADFCPYSQEFEWKLPNTTIRRDSRCELEGNNREGEDILEVYGLSSRCFDFKQPWRERKCGRVRSLSHYMAGCYEHACQNGTLYIAVHESQLYPCYFEGQKVHIRRITDGWLREGEIICPACEEFCSQCKAYQENDNYIGDPDLDEPCASPGLFLWISLILVLCQITFDFFQIS</sequence>
<feature type="binding site" evidence="9">
    <location>
        <position position="345"/>
    </location>
    <ligand>
        <name>Zn(2+)</name>
        <dbReference type="ChEBI" id="CHEBI:29105"/>
        <note>catalytic</note>
    </ligand>
</feature>
<evidence type="ECO:0000256" key="7">
    <source>
        <dbReference type="ARBA" id="ARBA00039717"/>
    </source>
</evidence>
<dbReference type="FunFam" id="3.90.132.10:FF:000001">
    <property type="entry name" value="leishmanolysin-like peptidase isoform X2"/>
    <property type="match status" value="1"/>
</dbReference>
<evidence type="ECO:0000256" key="8">
    <source>
        <dbReference type="PIRSR" id="PIRSR601577-1"/>
    </source>
</evidence>
<evidence type="ECO:0000313" key="11">
    <source>
        <dbReference type="EMBL" id="KHJ89834.1"/>
    </source>
</evidence>
<dbReference type="Pfam" id="PF01457">
    <property type="entry name" value="Peptidase_M8"/>
    <property type="match status" value="1"/>
</dbReference>
<evidence type="ECO:0000256" key="3">
    <source>
        <dbReference type="ARBA" id="ARBA00022723"/>
    </source>
</evidence>
<keyword evidence="12" id="KW-1185">Reference proteome</keyword>
<dbReference type="AlphaFoldDB" id="A0A0B1SXX6"/>
<dbReference type="Gene3D" id="2.10.55.10">
    <property type="entry name" value="Leishmanolysin domain 3"/>
    <property type="match status" value="1"/>
</dbReference>
<keyword evidence="4 10" id="KW-0378">Hydrolase</keyword>
<dbReference type="GO" id="GO:0016020">
    <property type="term" value="C:membrane"/>
    <property type="evidence" value="ECO:0007669"/>
    <property type="project" value="InterPro"/>
</dbReference>
<dbReference type="EC" id="3.4.24.-" evidence="10"/>
<comment type="cofactor">
    <cofactor evidence="9 10">
        <name>Zn(2+)</name>
        <dbReference type="ChEBI" id="CHEBI:29105"/>
    </cofactor>
    <text evidence="9 10">Binds 1 zinc ion per subunit.</text>
</comment>
<dbReference type="Proteomes" id="UP000053660">
    <property type="component" value="Unassembled WGS sequence"/>
</dbReference>
<evidence type="ECO:0000256" key="10">
    <source>
        <dbReference type="RuleBase" id="RU366077"/>
    </source>
</evidence>
<dbReference type="PANTHER" id="PTHR10942:SF0">
    <property type="entry name" value="LEISHMANOLYSIN-LIKE PEPTIDASE"/>
    <property type="match status" value="1"/>
</dbReference>
<dbReference type="Gene3D" id="3.90.132.10">
    <property type="entry name" value="Leishmanolysin , domain 2"/>
    <property type="match status" value="1"/>
</dbReference>
<evidence type="ECO:0000256" key="1">
    <source>
        <dbReference type="ARBA" id="ARBA00005860"/>
    </source>
</evidence>
<dbReference type="SUPFAM" id="SSF55486">
    <property type="entry name" value="Metalloproteases ('zincins'), catalytic domain"/>
    <property type="match status" value="1"/>
</dbReference>
<proteinExistence type="inferred from homology"/>
<organism evidence="11 12">
    <name type="scientific">Oesophagostomum dentatum</name>
    <name type="common">Nodular worm</name>
    <dbReference type="NCBI Taxonomy" id="61180"/>
    <lineage>
        <taxon>Eukaryota</taxon>
        <taxon>Metazoa</taxon>
        <taxon>Ecdysozoa</taxon>
        <taxon>Nematoda</taxon>
        <taxon>Chromadorea</taxon>
        <taxon>Rhabditida</taxon>
        <taxon>Rhabditina</taxon>
        <taxon>Rhabditomorpha</taxon>
        <taxon>Strongyloidea</taxon>
        <taxon>Strongylidae</taxon>
        <taxon>Oesophagostomum</taxon>
    </lineage>
</organism>
<gene>
    <name evidence="11" type="ORF">OESDEN_10332</name>
</gene>
<evidence type="ECO:0000256" key="4">
    <source>
        <dbReference type="ARBA" id="ARBA00022801"/>
    </source>
</evidence>
<dbReference type="GO" id="GO:0007155">
    <property type="term" value="P:cell adhesion"/>
    <property type="evidence" value="ECO:0007669"/>
    <property type="project" value="InterPro"/>
</dbReference>
<keyword evidence="2 10" id="KW-0645">Protease</keyword>
<protein>
    <recommendedName>
        <fullName evidence="7 10">Leishmanolysin-like peptidase</fullName>
        <ecNumber evidence="10">3.4.24.-</ecNumber>
    </recommendedName>
</protein>
<keyword evidence="5 9" id="KW-0862">Zinc</keyword>
<evidence type="ECO:0000256" key="5">
    <source>
        <dbReference type="ARBA" id="ARBA00022833"/>
    </source>
</evidence>
<dbReference type="PANTHER" id="PTHR10942">
    <property type="entry name" value="LEISHMANOLYSIN-LIKE PEPTIDASE"/>
    <property type="match status" value="1"/>
</dbReference>